<accession>A0A9W8ANU4</accession>
<dbReference type="OrthoDB" id="5985073at2759"/>
<reference evidence="2" key="1">
    <citation type="submission" date="2022-07" db="EMBL/GenBank/DDBJ databases">
        <title>Phylogenomic reconstructions and comparative analyses of Kickxellomycotina fungi.</title>
        <authorList>
            <person name="Reynolds N.K."/>
            <person name="Stajich J.E."/>
            <person name="Barry K."/>
            <person name="Grigoriev I.V."/>
            <person name="Crous P."/>
            <person name="Smith M.E."/>
        </authorList>
    </citation>
    <scope>NUCLEOTIDE SEQUENCE</scope>
    <source>
        <strain evidence="2">RSA 1196</strain>
    </source>
</reference>
<evidence type="ECO:0000313" key="2">
    <source>
        <dbReference type="EMBL" id="KAJ1958275.1"/>
    </source>
</evidence>
<dbReference type="AlphaFoldDB" id="A0A9W8ANU4"/>
<evidence type="ECO:0000256" key="1">
    <source>
        <dbReference type="SAM" id="SignalP"/>
    </source>
</evidence>
<proteinExistence type="predicted"/>
<evidence type="ECO:0000313" key="3">
    <source>
        <dbReference type="Proteomes" id="UP001150925"/>
    </source>
</evidence>
<keyword evidence="1" id="KW-0732">Signal</keyword>
<feature type="signal peptide" evidence="1">
    <location>
        <begin position="1"/>
        <end position="22"/>
    </location>
</feature>
<dbReference type="Proteomes" id="UP001150925">
    <property type="component" value="Unassembled WGS sequence"/>
</dbReference>
<protein>
    <submittedName>
        <fullName evidence="2">Uncharacterized protein</fullName>
    </submittedName>
</protein>
<dbReference type="EMBL" id="JANBPY010001813">
    <property type="protein sequence ID" value="KAJ1958275.1"/>
    <property type="molecule type" value="Genomic_DNA"/>
</dbReference>
<gene>
    <name evidence="2" type="ORF">IWQ62_004922</name>
</gene>
<comment type="caution">
    <text evidence="2">The sequence shown here is derived from an EMBL/GenBank/DDBJ whole genome shotgun (WGS) entry which is preliminary data.</text>
</comment>
<name>A0A9W8ANU4_9FUNG</name>
<feature type="chain" id="PRO_5040899445" evidence="1">
    <location>
        <begin position="23"/>
        <end position="222"/>
    </location>
</feature>
<keyword evidence="3" id="KW-1185">Reference proteome</keyword>
<organism evidence="2 3">
    <name type="scientific">Dispira parvispora</name>
    <dbReference type="NCBI Taxonomy" id="1520584"/>
    <lineage>
        <taxon>Eukaryota</taxon>
        <taxon>Fungi</taxon>
        <taxon>Fungi incertae sedis</taxon>
        <taxon>Zoopagomycota</taxon>
        <taxon>Kickxellomycotina</taxon>
        <taxon>Dimargaritomycetes</taxon>
        <taxon>Dimargaritales</taxon>
        <taxon>Dimargaritaceae</taxon>
        <taxon>Dispira</taxon>
    </lineage>
</organism>
<sequence>MHFSVVISHFSLLMTASLGVFGNLINDQASGVANIGLYRRESEQFDMNLVYSEFEEAYGDDDGNKRLPLCFNGTYEEGAMVSVDFLDNLKTAQGGRLHGGQWVQQVSGPTEGLEYGCYMYTDNPRTIKGARLNAFTSVIATNFEKGTKLFLPDLEGFEVDNDAHHNGCVEVVDNSWRDRHIELYIFGPGRKQELFSFHSAWKKVEVEVRESCEIKKYKLKKN</sequence>